<accession>A0A084STN5</accession>
<dbReference type="Proteomes" id="UP000028547">
    <property type="component" value="Unassembled WGS sequence"/>
</dbReference>
<reference evidence="1 2" key="1">
    <citation type="submission" date="2014-07" db="EMBL/GenBank/DDBJ databases">
        <title>Draft Genome Sequence of Gephyronic Acid Producer, Cystobacter violaceus Strain Cb vi76.</title>
        <authorList>
            <person name="Stevens D.C."/>
            <person name="Young J."/>
            <person name="Carmichael R."/>
            <person name="Tan J."/>
            <person name="Taylor R.E."/>
        </authorList>
    </citation>
    <scope>NUCLEOTIDE SEQUENCE [LARGE SCALE GENOMIC DNA]</scope>
    <source>
        <strain evidence="1 2">Cb vi76</strain>
    </source>
</reference>
<comment type="caution">
    <text evidence="1">The sequence shown here is derived from an EMBL/GenBank/DDBJ whole genome shotgun (WGS) entry which is preliminary data.</text>
</comment>
<gene>
    <name evidence="1" type="ORF">Q664_19755</name>
</gene>
<dbReference type="AlphaFoldDB" id="A0A084STN5"/>
<dbReference type="NCBIfam" id="TIGR02264">
    <property type="entry name" value="gmx_para_CXXCG"/>
    <property type="match status" value="1"/>
</dbReference>
<evidence type="ECO:0000313" key="1">
    <source>
        <dbReference type="EMBL" id="KFA91820.1"/>
    </source>
</evidence>
<dbReference type="Pfam" id="PF09535">
    <property type="entry name" value="Gmx_para_CXXCG"/>
    <property type="match status" value="1"/>
</dbReference>
<evidence type="ECO:0000313" key="2">
    <source>
        <dbReference type="Proteomes" id="UP000028547"/>
    </source>
</evidence>
<proteinExistence type="predicted"/>
<name>A0A084STN5_9BACT</name>
<organism evidence="1 2">
    <name type="scientific">Archangium violaceum Cb vi76</name>
    <dbReference type="NCBI Taxonomy" id="1406225"/>
    <lineage>
        <taxon>Bacteria</taxon>
        <taxon>Pseudomonadati</taxon>
        <taxon>Myxococcota</taxon>
        <taxon>Myxococcia</taxon>
        <taxon>Myxococcales</taxon>
        <taxon>Cystobacterineae</taxon>
        <taxon>Archangiaceae</taxon>
        <taxon>Archangium</taxon>
    </lineage>
</organism>
<protein>
    <recommendedName>
        <fullName evidence="3">Double-CXXCG motif protein</fullName>
    </recommendedName>
</protein>
<dbReference type="EMBL" id="JPMI01000129">
    <property type="protein sequence ID" value="KFA91820.1"/>
    <property type="molecule type" value="Genomic_DNA"/>
</dbReference>
<dbReference type="RefSeq" id="WP_043397361.1">
    <property type="nucleotide sequence ID" value="NZ_JPMI01000129.1"/>
</dbReference>
<dbReference type="InterPro" id="IPR011750">
    <property type="entry name" value="Gmx_para_CXXCG"/>
</dbReference>
<sequence length="239" mass="27142">MRFYWLDCVPYESLRYTGEFRAERRWGLPGLHCPTCGGDCVGLEFYPSVDLSGLPVAKQLEEAWQETDVEKFERLRQWVKPLAPAWARLAPGARFGPLTGSAHGRFAQLYTLDGDTVLIRREALELLQAEGLRGLKGVRTGLRFRQRNAPELLEPEVEMHGLFHPDCLPPGKVDPCGTCGCYRFALPKQPLLDGASLPEHLDAFRLRNFTNVIVITERFADTLNRLGFEEFSLRELPVR</sequence>
<evidence type="ECO:0008006" key="3">
    <source>
        <dbReference type="Google" id="ProtNLM"/>
    </source>
</evidence>